<name>A0ABX0R675_9GAMM</name>
<evidence type="ECO:0000313" key="3">
    <source>
        <dbReference type="Proteomes" id="UP001515683"/>
    </source>
</evidence>
<proteinExistence type="predicted"/>
<dbReference type="EMBL" id="VWXF01000001">
    <property type="protein sequence ID" value="NIF20902.1"/>
    <property type="molecule type" value="Genomic_DNA"/>
</dbReference>
<dbReference type="PANTHER" id="PTHR43792:SF1">
    <property type="entry name" value="N-ACETYLTRANSFERASE DOMAIN-CONTAINING PROTEIN"/>
    <property type="match status" value="1"/>
</dbReference>
<gene>
    <name evidence="2" type="ORF">F3J40_04645</name>
</gene>
<evidence type="ECO:0000259" key="1">
    <source>
        <dbReference type="PROSITE" id="PS51186"/>
    </source>
</evidence>
<reference evidence="2 3" key="1">
    <citation type="journal article" date="2019" name="bioRxiv">
        <title>Bacteria contribute to plant secondary compound degradation in a generalist herbivore system.</title>
        <authorList>
            <person name="Francoeur C.B."/>
            <person name="Khadempour L."/>
            <person name="Moreira-Soto R.D."/>
            <person name="Gotting K."/>
            <person name="Book A.J."/>
            <person name="Pinto-Tomas A.A."/>
            <person name="Keefover-Ring K."/>
            <person name="Currie C.R."/>
        </authorList>
    </citation>
    <scope>NUCLEOTIDE SEQUENCE [LARGE SCALE GENOMIC DNA]</scope>
    <source>
        <strain evidence="2">Acro-835</strain>
    </source>
</reference>
<dbReference type="PROSITE" id="PS51186">
    <property type="entry name" value="GNAT"/>
    <property type="match status" value="1"/>
</dbReference>
<sequence length="176" mass="20220">MQLLTPRLTLTTLQPEDWLLFKAVHQDPMTMAWVSEIPDEDDIRQRFMDRLAPWRVTSYHMLCLVIRLREGHHGIGLIGCSAEWQPWRQAEVGYMLLGEHFGQGYGGEALGALCEFLLSVEFHKLKATVIEGNHASRRILEKNGFSLEGCLRDNYQLRGEWVNDWVLGRLATAAEK</sequence>
<dbReference type="Proteomes" id="UP001515683">
    <property type="component" value="Unassembled WGS sequence"/>
</dbReference>
<dbReference type="Gene3D" id="3.40.630.30">
    <property type="match status" value="1"/>
</dbReference>
<organism evidence="2 3">
    <name type="scientific">Candidatus Pantoea multigeneris</name>
    <dbReference type="NCBI Taxonomy" id="2608357"/>
    <lineage>
        <taxon>Bacteria</taxon>
        <taxon>Pseudomonadati</taxon>
        <taxon>Pseudomonadota</taxon>
        <taxon>Gammaproteobacteria</taxon>
        <taxon>Enterobacterales</taxon>
        <taxon>Erwiniaceae</taxon>
        <taxon>Pantoea</taxon>
    </lineage>
</organism>
<feature type="domain" description="N-acetyltransferase" evidence="1">
    <location>
        <begin position="8"/>
        <end position="172"/>
    </location>
</feature>
<accession>A0ABX0R675</accession>
<dbReference type="InterPro" id="IPR000182">
    <property type="entry name" value="GNAT_dom"/>
</dbReference>
<comment type="caution">
    <text evidence="2">The sequence shown here is derived from an EMBL/GenBank/DDBJ whole genome shotgun (WGS) entry which is preliminary data.</text>
</comment>
<dbReference type="PANTHER" id="PTHR43792">
    <property type="entry name" value="GNAT FAMILY, PUTATIVE (AFU_ORTHOLOGUE AFUA_3G00765)-RELATED-RELATED"/>
    <property type="match status" value="1"/>
</dbReference>
<evidence type="ECO:0000313" key="2">
    <source>
        <dbReference type="EMBL" id="NIF20902.1"/>
    </source>
</evidence>
<dbReference type="InterPro" id="IPR051531">
    <property type="entry name" value="N-acetyltransferase"/>
</dbReference>
<dbReference type="SUPFAM" id="SSF55729">
    <property type="entry name" value="Acyl-CoA N-acyltransferases (Nat)"/>
    <property type="match status" value="1"/>
</dbReference>
<dbReference type="RefSeq" id="WP_167012759.1">
    <property type="nucleotide sequence ID" value="NZ_VWXF01000001.1"/>
</dbReference>
<dbReference type="InterPro" id="IPR016181">
    <property type="entry name" value="Acyl_CoA_acyltransferase"/>
</dbReference>
<protein>
    <submittedName>
        <fullName evidence="2">GNAT family N-acetyltransferase</fullName>
    </submittedName>
</protein>
<keyword evidence="3" id="KW-1185">Reference proteome</keyword>
<dbReference type="Pfam" id="PF13302">
    <property type="entry name" value="Acetyltransf_3"/>
    <property type="match status" value="1"/>
</dbReference>